<sequence length="277" mass="32051">MLRFYIFSISLLCFSKALAQPKPILDTLYANDHQAMALFFPDPIRQAITGSDDFIFTYNRENKQHFGLLQGKQSQDSNLLIISDSGLVYSYILAHKPQLKEFNRFVATSEAIGYEKPRSIPPKPKTTTEKNATKKVDYNAEFCQYLITKNKNNSIRKTKKHDITLELKNIVYNQNKLYAILKIINNSSLDYDINYLNTTVVTRKKGKNKSMQSLFVAPKFVYNMPTRVLKKRSQTVVYVLPKFSISNDRVVHFTLNESAGERDLRLKVQHRVVNRPK</sequence>
<keyword evidence="3" id="KW-1185">Reference proteome</keyword>
<feature type="signal peptide" evidence="1">
    <location>
        <begin position="1"/>
        <end position="19"/>
    </location>
</feature>
<reference evidence="2 3" key="1">
    <citation type="journal article" date="2013" name="Appl. Environ. Microbiol.">
        <title>The genome of the alga-associated marine flavobacterium Formosa agariphila KMM 3901T reveals a broad potential for degradation of algal polysaccharides.</title>
        <authorList>
            <person name="Mann A.J."/>
            <person name="Hahnke R.L."/>
            <person name="Huang S."/>
            <person name="Werner J."/>
            <person name="Xing P."/>
            <person name="Barbeyron T."/>
            <person name="Huettel B."/>
            <person name="Stueber K."/>
            <person name="Reinhardt R."/>
            <person name="Harder J."/>
            <person name="Gloeckner F.O."/>
            <person name="Amann R.I."/>
            <person name="Teeling H."/>
        </authorList>
    </citation>
    <scope>NUCLEOTIDE SEQUENCE [LARGE SCALE GENOMIC DNA]</scope>
    <source>
        <strain evidence="3">DSM 15362 / KCTC 12365 / LMG 23005 / KMM 3901</strain>
    </source>
</reference>
<accession>T2KN62</accession>
<dbReference type="PATRIC" id="fig|1347342.6.peg.2605"/>
<gene>
    <name evidence="2" type="primary">traN</name>
    <name evidence="2" type="ORF">BN863_25900</name>
</gene>
<dbReference type="STRING" id="1347342.BN863_25900"/>
<feature type="chain" id="PRO_5004590956" evidence="1">
    <location>
        <begin position="20"/>
        <end position="277"/>
    </location>
</feature>
<dbReference type="OrthoDB" id="1451423at2"/>
<proteinExistence type="predicted"/>
<dbReference type="EMBL" id="HG315671">
    <property type="protein sequence ID" value="CDF80302.1"/>
    <property type="molecule type" value="Genomic_DNA"/>
</dbReference>
<organism evidence="2 3">
    <name type="scientific">Formosa agariphila (strain DSM 15362 / KCTC 12365 / LMG 23005 / KMM 3901 / M-2Alg 35-1)</name>
    <dbReference type="NCBI Taxonomy" id="1347342"/>
    <lineage>
        <taxon>Bacteria</taxon>
        <taxon>Pseudomonadati</taxon>
        <taxon>Bacteroidota</taxon>
        <taxon>Flavobacteriia</taxon>
        <taxon>Flavobacteriales</taxon>
        <taxon>Flavobacteriaceae</taxon>
        <taxon>Formosa</taxon>
    </lineage>
</organism>
<evidence type="ECO:0000313" key="2">
    <source>
        <dbReference type="EMBL" id="CDF80302.1"/>
    </source>
</evidence>
<dbReference type="RefSeq" id="WP_038531337.1">
    <property type="nucleotide sequence ID" value="NZ_HG315671.1"/>
</dbReference>
<dbReference type="HOGENOM" id="CLU_1003913_0_0_10"/>
<dbReference type="Pfam" id="PF13595">
    <property type="entry name" value="DUF4138"/>
    <property type="match status" value="1"/>
</dbReference>
<dbReference type="AlphaFoldDB" id="T2KN62"/>
<dbReference type="Proteomes" id="UP000016160">
    <property type="component" value="Chromosome"/>
</dbReference>
<dbReference type="InterPro" id="IPR022298">
    <property type="entry name" value="Conjug_transposon_TraN"/>
</dbReference>
<keyword evidence="1" id="KW-0732">Signal</keyword>
<evidence type="ECO:0000256" key="1">
    <source>
        <dbReference type="SAM" id="SignalP"/>
    </source>
</evidence>
<name>T2KN62_FORAG</name>
<evidence type="ECO:0000313" key="3">
    <source>
        <dbReference type="Proteomes" id="UP000016160"/>
    </source>
</evidence>
<dbReference type="eggNOG" id="COG3504">
    <property type="taxonomic scope" value="Bacteria"/>
</dbReference>
<protein>
    <submittedName>
        <fullName evidence="2">Conjugative transposon protein TraN</fullName>
    </submittedName>
</protein>